<evidence type="ECO:0000256" key="3">
    <source>
        <dbReference type="ARBA" id="ARBA00022603"/>
    </source>
</evidence>
<proteinExistence type="inferred from homology"/>
<dbReference type="PRINTS" id="PR00506">
    <property type="entry name" value="D21N6MTFRASE"/>
</dbReference>
<keyword evidence="5" id="KW-0949">S-adenosyl-L-methionine</keyword>
<dbReference type="InterPro" id="IPR002052">
    <property type="entry name" value="DNA_methylase_N6_adenine_CS"/>
</dbReference>
<comment type="similarity">
    <text evidence="1">Belongs to the N(4)/N(6)-methyltransferase family.</text>
</comment>
<dbReference type="InterPro" id="IPR002295">
    <property type="entry name" value="N4/N6-MTase_EcoPI_Mod-like"/>
</dbReference>
<dbReference type="GO" id="GO:0003677">
    <property type="term" value="F:DNA binding"/>
    <property type="evidence" value="ECO:0007669"/>
    <property type="project" value="InterPro"/>
</dbReference>
<name>A0A9D2RIG8_9BACT</name>
<evidence type="ECO:0000259" key="7">
    <source>
        <dbReference type="Pfam" id="PF01555"/>
    </source>
</evidence>
<dbReference type="Proteomes" id="UP000824259">
    <property type="component" value="Unassembled WGS sequence"/>
</dbReference>
<gene>
    <name evidence="8" type="ORF">H9779_07420</name>
</gene>
<dbReference type="GO" id="GO:0032259">
    <property type="term" value="P:methylation"/>
    <property type="evidence" value="ECO:0007669"/>
    <property type="project" value="UniProtKB-KW"/>
</dbReference>
<accession>A0A9D2RIG8</accession>
<protein>
    <recommendedName>
        <fullName evidence="2">site-specific DNA-methyltransferase (adenine-specific)</fullName>
        <ecNumber evidence="2">2.1.1.72</ecNumber>
    </recommendedName>
</protein>
<dbReference type="Pfam" id="PF01555">
    <property type="entry name" value="N6_N4_Mtase"/>
    <property type="match status" value="1"/>
</dbReference>
<evidence type="ECO:0000256" key="2">
    <source>
        <dbReference type="ARBA" id="ARBA00011900"/>
    </source>
</evidence>
<dbReference type="EC" id="2.1.1.72" evidence="2"/>
<dbReference type="Gene3D" id="3.40.50.150">
    <property type="entry name" value="Vaccinia Virus protein VP39"/>
    <property type="match status" value="1"/>
</dbReference>
<dbReference type="InterPro" id="IPR029063">
    <property type="entry name" value="SAM-dependent_MTases_sf"/>
</dbReference>
<dbReference type="AlphaFoldDB" id="A0A9D2RIG8"/>
<evidence type="ECO:0000256" key="4">
    <source>
        <dbReference type="ARBA" id="ARBA00022679"/>
    </source>
</evidence>
<reference evidence="8" key="2">
    <citation type="submission" date="2021-04" db="EMBL/GenBank/DDBJ databases">
        <authorList>
            <person name="Gilroy R."/>
        </authorList>
    </citation>
    <scope>NUCLEOTIDE SEQUENCE</scope>
    <source>
        <strain evidence="8">CHK169-11906</strain>
    </source>
</reference>
<evidence type="ECO:0000256" key="1">
    <source>
        <dbReference type="ARBA" id="ARBA00006594"/>
    </source>
</evidence>
<keyword evidence="3" id="KW-0489">Methyltransferase</keyword>
<reference evidence="8" key="1">
    <citation type="journal article" date="2021" name="PeerJ">
        <title>Extensive microbial diversity within the chicken gut microbiome revealed by metagenomics and culture.</title>
        <authorList>
            <person name="Gilroy R."/>
            <person name="Ravi A."/>
            <person name="Getino M."/>
            <person name="Pursley I."/>
            <person name="Horton D.L."/>
            <person name="Alikhan N.F."/>
            <person name="Baker D."/>
            <person name="Gharbi K."/>
            <person name="Hall N."/>
            <person name="Watson M."/>
            <person name="Adriaenssens E.M."/>
            <person name="Foster-Nyarko E."/>
            <person name="Jarju S."/>
            <person name="Secka A."/>
            <person name="Antonio M."/>
            <person name="Oren A."/>
            <person name="Chaudhuri R.R."/>
            <person name="La Ragione R."/>
            <person name="Hildebrand F."/>
            <person name="Pallen M.J."/>
        </authorList>
    </citation>
    <scope>NUCLEOTIDE SEQUENCE</scope>
    <source>
        <strain evidence="8">CHK169-11906</strain>
    </source>
</reference>
<dbReference type="SUPFAM" id="SSF53335">
    <property type="entry name" value="S-adenosyl-L-methionine-dependent methyltransferases"/>
    <property type="match status" value="1"/>
</dbReference>
<dbReference type="EMBL" id="DWYR01000025">
    <property type="protein sequence ID" value="HJA99407.1"/>
    <property type="molecule type" value="Genomic_DNA"/>
</dbReference>
<comment type="catalytic activity">
    <reaction evidence="6">
        <text>a 2'-deoxyadenosine in DNA + S-adenosyl-L-methionine = an N(6)-methyl-2'-deoxyadenosine in DNA + S-adenosyl-L-homocysteine + H(+)</text>
        <dbReference type="Rhea" id="RHEA:15197"/>
        <dbReference type="Rhea" id="RHEA-COMP:12418"/>
        <dbReference type="Rhea" id="RHEA-COMP:12419"/>
        <dbReference type="ChEBI" id="CHEBI:15378"/>
        <dbReference type="ChEBI" id="CHEBI:57856"/>
        <dbReference type="ChEBI" id="CHEBI:59789"/>
        <dbReference type="ChEBI" id="CHEBI:90615"/>
        <dbReference type="ChEBI" id="CHEBI:90616"/>
        <dbReference type="EC" id="2.1.1.72"/>
    </reaction>
</comment>
<evidence type="ECO:0000313" key="9">
    <source>
        <dbReference type="Proteomes" id="UP000824259"/>
    </source>
</evidence>
<dbReference type="PROSITE" id="PS00092">
    <property type="entry name" value="N6_MTASE"/>
    <property type="match status" value="1"/>
</dbReference>
<dbReference type="GO" id="GO:0008170">
    <property type="term" value="F:N-methyltransferase activity"/>
    <property type="evidence" value="ECO:0007669"/>
    <property type="project" value="InterPro"/>
</dbReference>
<evidence type="ECO:0000256" key="6">
    <source>
        <dbReference type="ARBA" id="ARBA00047942"/>
    </source>
</evidence>
<dbReference type="InterPro" id="IPR002941">
    <property type="entry name" value="DNA_methylase_N4/N6"/>
</dbReference>
<dbReference type="GO" id="GO:0009007">
    <property type="term" value="F:site-specific DNA-methyltransferase (adenine-specific) activity"/>
    <property type="evidence" value="ECO:0007669"/>
    <property type="project" value="UniProtKB-EC"/>
</dbReference>
<keyword evidence="4" id="KW-0808">Transferase</keyword>
<evidence type="ECO:0000313" key="8">
    <source>
        <dbReference type="EMBL" id="HJA99407.1"/>
    </source>
</evidence>
<organism evidence="8 9">
    <name type="scientific">Candidatus Alistipes avicola</name>
    <dbReference type="NCBI Taxonomy" id="2838432"/>
    <lineage>
        <taxon>Bacteria</taxon>
        <taxon>Pseudomonadati</taxon>
        <taxon>Bacteroidota</taxon>
        <taxon>Bacteroidia</taxon>
        <taxon>Bacteroidales</taxon>
        <taxon>Rikenellaceae</taxon>
        <taxon>Alistipes</taxon>
    </lineage>
</organism>
<sequence length="547" mass="62998">MNRTITGKEGILSELEKRVKEQILERSNYDLLKKLIEKADTLDEAIKIAELGTTYKRTGFHFDKRLEKQSDTITYFKKNEALSFVTDPQAITHKLIIGDNYPALLNLLIEYKGRINVIYIDPPYGKDSMGEFAETNYDNAITRDNLLSMLYPRLMLARQLLSDDGVIFCSIDDKNQAYVKCLFDEVFEERNFIANIIVNRTSEIATDKTIQKHEYCLLYSKENSSTTLCGDKRYTTSRGTVGNSDQTMPIITFPKGLRCLNIPDGTYTQSRQIPDSRENIEIITPFVVKNGVLAQDVQLKARWRSSNDMRRFFGNNCQPTKAKINGFIEEIYFDGDRMMPYIIKNITEKISTLYLDNNRGSKFVEDLNIPFDFPKSVDFIKYITKLFVDQGGIVLDFFFGSGTTGQAVLEMGDRIQFIGVQLDEDLDDALNKAAKKTTIKSQIDFCNKIGRPHKLSEITCERLRRVMTGRCYDGSNDFEWIKKNKPYGGNLDVYELGEVSNFEHVNGKTAFDVIDERLYGQKQFKTVREKIEWVCNNFETTQKRVEE</sequence>
<feature type="domain" description="DNA methylase N-4/N-6" evidence="7">
    <location>
        <begin position="115"/>
        <end position="425"/>
    </location>
</feature>
<comment type="caution">
    <text evidence="8">The sequence shown here is derived from an EMBL/GenBank/DDBJ whole genome shotgun (WGS) entry which is preliminary data.</text>
</comment>
<evidence type="ECO:0000256" key="5">
    <source>
        <dbReference type="ARBA" id="ARBA00022691"/>
    </source>
</evidence>